<keyword evidence="2" id="KW-0812">Transmembrane</keyword>
<reference evidence="3" key="1">
    <citation type="submission" date="2023-10" db="EMBL/GenBank/DDBJ databases">
        <authorList>
            <person name="Domelevo Entfellner J.-B."/>
        </authorList>
    </citation>
    <scope>NUCLEOTIDE SEQUENCE</scope>
</reference>
<feature type="region of interest" description="Disordered" evidence="1">
    <location>
        <begin position="41"/>
        <end position="63"/>
    </location>
</feature>
<keyword evidence="2" id="KW-1133">Transmembrane helix</keyword>
<organism evidence="3 4">
    <name type="scientific">Sphenostylis stenocarpa</name>
    <dbReference type="NCBI Taxonomy" id="92480"/>
    <lineage>
        <taxon>Eukaryota</taxon>
        <taxon>Viridiplantae</taxon>
        <taxon>Streptophyta</taxon>
        <taxon>Embryophyta</taxon>
        <taxon>Tracheophyta</taxon>
        <taxon>Spermatophyta</taxon>
        <taxon>Magnoliopsida</taxon>
        <taxon>eudicotyledons</taxon>
        <taxon>Gunneridae</taxon>
        <taxon>Pentapetalae</taxon>
        <taxon>rosids</taxon>
        <taxon>fabids</taxon>
        <taxon>Fabales</taxon>
        <taxon>Fabaceae</taxon>
        <taxon>Papilionoideae</taxon>
        <taxon>50 kb inversion clade</taxon>
        <taxon>NPAAA clade</taxon>
        <taxon>indigoferoid/millettioid clade</taxon>
        <taxon>Phaseoleae</taxon>
        <taxon>Sphenostylis</taxon>
    </lineage>
</organism>
<evidence type="ECO:0000313" key="4">
    <source>
        <dbReference type="Proteomes" id="UP001189624"/>
    </source>
</evidence>
<dbReference type="Gramene" id="rna-AYBTSS11_LOCUS2106">
    <property type="protein sequence ID" value="CAJ1858327.1"/>
    <property type="gene ID" value="gene-AYBTSS11_LOCUS2106"/>
</dbReference>
<evidence type="ECO:0000313" key="3">
    <source>
        <dbReference type="EMBL" id="CAJ1858327.1"/>
    </source>
</evidence>
<name>A0AA86VA53_9FABA</name>
<keyword evidence="2" id="KW-0472">Membrane</keyword>
<dbReference type="EMBL" id="OY731398">
    <property type="protein sequence ID" value="CAJ1858327.1"/>
    <property type="molecule type" value="Genomic_DNA"/>
</dbReference>
<proteinExistence type="predicted"/>
<accession>A0AA86VA53</accession>
<feature type="transmembrane region" description="Helical" evidence="2">
    <location>
        <begin position="20"/>
        <end position="39"/>
    </location>
</feature>
<gene>
    <name evidence="3" type="ORF">AYBTSS11_LOCUS2106</name>
</gene>
<sequence length="108" mass="11469">MPKYNTKYTTVSGRDKICTIWAYVFLFNWSGVAGLLSYCGSSRSSSCSPSQAGGQVKSGPIGGSLNNRSVVFIGGPPEGTLLLRPLLEEVNPELMKAFGSSSPWGSKC</sequence>
<evidence type="ECO:0000256" key="1">
    <source>
        <dbReference type="SAM" id="MobiDB-lite"/>
    </source>
</evidence>
<evidence type="ECO:0000256" key="2">
    <source>
        <dbReference type="SAM" id="Phobius"/>
    </source>
</evidence>
<feature type="compositionally biased region" description="Low complexity" evidence="1">
    <location>
        <begin position="41"/>
        <end position="50"/>
    </location>
</feature>
<dbReference type="Proteomes" id="UP001189624">
    <property type="component" value="Chromosome 1"/>
</dbReference>
<protein>
    <submittedName>
        <fullName evidence="3">Uncharacterized protein</fullName>
    </submittedName>
</protein>
<dbReference type="AlphaFoldDB" id="A0AA86VA53"/>
<keyword evidence="4" id="KW-1185">Reference proteome</keyword>